<evidence type="ECO:0000256" key="1">
    <source>
        <dbReference type="ARBA" id="ARBA00004533"/>
    </source>
</evidence>
<dbReference type="Proteomes" id="UP000019678">
    <property type="component" value="Unassembled WGS sequence"/>
</dbReference>
<evidence type="ECO:0000256" key="6">
    <source>
        <dbReference type="ARBA" id="ARBA00023315"/>
    </source>
</evidence>
<dbReference type="EMBL" id="ASRX01000079">
    <property type="protein sequence ID" value="EYF01501.1"/>
    <property type="molecule type" value="Genomic_DNA"/>
</dbReference>
<evidence type="ECO:0000256" key="3">
    <source>
        <dbReference type="ARBA" id="ARBA00022519"/>
    </source>
</evidence>
<keyword evidence="4" id="KW-0808">Transferase</keyword>
<dbReference type="PANTHER" id="PTHR30606:SF9">
    <property type="entry name" value="LIPID A BIOSYNTHESIS LAUROYLTRANSFERASE"/>
    <property type="match status" value="1"/>
</dbReference>
<evidence type="ECO:0008006" key="9">
    <source>
        <dbReference type="Google" id="ProtNLM"/>
    </source>
</evidence>
<evidence type="ECO:0000256" key="5">
    <source>
        <dbReference type="ARBA" id="ARBA00023136"/>
    </source>
</evidence>
<keyword evidence="5" id="KW-0472">Membrane</keyword>
<comment type="caution">
    <text evidence="7">The sequence shown here is derived from an EMBL/GenBank/DDBJ whole genome shotgun (WGS) entry which is preliminary data.</text>
</comment>
<evidence type="ECO:0000313" key="8">
    <source>
        <dbReference type="Proteomes" id="UP000019678"/>
    </source>
</evidence>
<dbReference type="Pfam" id="PF03279">
    <property type="entry name" value="Lip_A_acyltrans"/>
    <property type="match status" value="1"/>
</dbReference>
<comment type="subcellular location">
    <subcellularLocation>
        <location evidence="1">Cell inner membrane</location>
    </subcellularLocation>
</comment>
<sequence>MPGLREQLRSALRSDSALWRRALLAGVHHGPDFWVRYSPPAIGALFAALLPDKRRLVERNLQRILGPRPPATALRDATAVFSTYASCLTEALLLASGRGYTLQSRAFGAEHYHAAAAPRRGVILATAHTGGWDLAGQILRDLHPADVVVVMQRERDPAARALQDEARARAGITVVHAGDDPLDALPLLAHLRRGAVVALQIDRAPPLIRAREVSLFGAPFRCPEGPLTLAALSGAPIFPVFTRRLGFLHYEAVASPPIWLPRRPTEAQRDAAATTMVAAMETFLRDNPTQWFHFVEDGFAHDSAVDDAPTRRP</sequence>
<dbReference type="PANTHER" id="PTHR30606">
    <property type="entry name" value="LIPID A BIOSYNTHESIS LAUROYL ACYLTRANSFERASE"/>
    <property type="match status" value="1"/>
</dbReference>
<dbReference type="AlphaFoldDB" id="A0A017SYY1"/>
<keyword evidence="8" id="KW-1185">Reference proteome</keyword>
<evidence type="ECO:0000256" key="4">
    <source>
        <dbReference type="ARBA" id="ARBA00022679"/>
    </source>
</evidence>
<gene>
    <name evidence="7" type="ORF">CAP_8062</name>
</gene>
<dbReference type="GO" id="GO:0016746">
    <property type="term" value="F:acyltransferase activity"/>
    <property type="evidence" value="ECO:0007669"/>
    <property type="project" value="UniProtKB-KW"/>
</dbReference>
<dbReference type="InterPro" id="IPR004960">
    <property type="entry name" value="LipA_acyltrans"/>
</dbReference>
<dbReference type="GO" id="GO:0005886">
    <property type="term" value="C:plasma membrane"/>
    <property type="evidence" value="ECO:0007669"/>
    <property type="project" value="UniProtKB-SubCell"/>
</dbReference>
<dbReference type="eggNOG" id="COG1560">
    <property type="taxonomic scope" value="Bacteria"/>
</dbReference>
<reference evidence="7 8" key="1">
    <citation type="submission" date="2013-05" db="EMBL/GenBank/DDBJ databases">
        <title>Genome assembly of Chondromyces apiculatus DSM 436.</title>
        <authorList>
            <person name="Sharma G."/>
            <person name="Khatri I."/>
            <person name="Kaur C."/>
            <person name="Mayilraj S."/>
            <person name="Subramanian S."/>
        </authorList>
    </citation>
    <scope>NUCLEOTIDE SEQUENCE [LARGE SCALE GENOMIC DNA]</scope>
    <source>
        <strain evidence="7 8">DSM 436</strain>
    </source>
</reference>
<accession>A0A017SYY1</accession>
<name>A0A017SYY1_9BACT</name>
<dbReference type="CDD" id="cd07984">
    <property type="entry name" value="LPLAT_LABLAT-like"/>
    <property type="match status" value="1"/>
</dbReference>
<dbReference type="RefSeq" id="WP_081865603.1">
    <property type="nucleotide sequence ID" value="NZ_ASRX01000079.1"/>
</dbReference>
<organism evidence="7 8">
    <name type="scientific">Chondromyces apiculatus DSM 436</name>
    <dbReference type="NCBI Taxonomy" id="1192034"/>
    <lineage>
        <taxon>Bacteria</taxon>
        <taxon>Pseudomonadati</taxon>
        <taxon>Myxococcota</taxon>
        <taxon>Polyangia</taxon>
        <taxon>Polyangiales</taxon>
        <taxon>Polyangiaceae</taxon>
        <taxon>Chondromyces</taxon>
    </lineage>
</organism>
<protein>
    <recommendedName>
        <fullName evidence="9">Lipid A biosynthesis lauroyl acyltransferase</fullName>
    </recommendedName>
</protein>
<proteinExistence type="predicted"/>
<keyword evidence="6" id="KW-0012">Acyltransferase</keyword>
<dbReference type="STRING" id="1192034.CAP_8062"/>
<dbReference type="OrthoDB" id="9803456at2"/>
<keyword evidence="3" id="KW-0997">Cell inner membrane</keyword>
<keyword evidence="2" id="KW-1003">Cell membrane</keyword>
<evidence type="ECO:0000256" key="2">
    <source>
        <dbReference type="ARBA" id="ARBA00022475"/>
    </source>
</evidence>
<evidence type="ECO:0000313" key="7">
    <source>
        <dbReference type="EMBL" id="EYF01501.1"/>
    </source>
</evidence>
<dbReference type="GO" id="GO:0009247">
    <property type="term" value="P:glycolipid biosynthetic process"/>
    <property type="evidence" value="ECO:0007669"/>
    <property type="project" value="UniProtKB-ARBA"/>
</dbReference>